<name>A0RWP0_CENSY</name>
<protein>
    <submittedName>
        <fullName evidence="1">Uncharacterized protein</fullName>
    </submittedName>
</protein>
<reference evidence="1 2" key="1">
    <citation type="journal article" date="2006" name="Proc. Natl. Acad. Sci. U.S.A.">
        <title>Genomic analysis of the uncultivated marine crenarchaeote Cenarchaeum symbiosum.</title>
        <authorList>
            <person name="Hallam S.J."/>
            <person name="Konstantinidis K.T."/>
            <person name="Putnam N."/>
            <person name="Schleper C."/>
            <person name="Watanabe Y."/>
            <person name="Sugahara J."/>
            <person name="Preston C."/>
            <person name="de la Torre J."/>
            <person name="Richardson P.M."/>
            <person name="DeLong E.F."/>
        </authorList>
    </citation>
    <scope>NUCLEOTIDE SEQUENCE [LARGE SCALE GENOMIC DNA]</scope>
    <source>
        <strain evidence="2">A</strain>
    </source>
</reference>
<gene>
    <name evidence="1" type="ordered locus">CENSYa_1128</name>
</gene>
<dbReference type="STRING" id="414004.CENSYa_1128"/>
<dbReference type="Proteomes" id="UP000000758">
    <property type="component" value="Chromosome"/>
</dbReference>
<sequence>MAGGAIGARTASGALSDLRTEMGLGCPGKELRGWYISLEDSHAIVTSSRPRRSYRRVL</sequence>
<dbReference type="KEGG" id="csy:CENSYa_1128"/>
<organism evidence="1 2">
    <name type="scientific">Cenarchaeum symbiosum (strain A)</name>
    <dbReference type="NCBI Taxonomy" id="414004"/>
    <lineage>
        <taxon>Archaea</taxon>
        <taxon>Nitrososphaerota</taxon>
        <taxon>Candidatus Cenarchaeales</taxon>
        <taxon>Candidatus Cenarchaeaceae</taxon>
        <taxon>Candidatus Cenarchaeum</taxon>
    </lineage>
</organism>
<keyword evidence="2" id="KW-1185">Reference proteome</keyword>
<dbReference type="EnsemblBacteria" id="ABK77757">
    <property type="protein sequence ID" value="ABK77757"/>
    <property type="gene ID" value="CENSYa_1128"/>
</dbReference>
<dbReference type="AlphaFoldDB" id="A0RWP0"/>
<proteinExistence type="predicted"/>
<accession>A0RWP0</accession>
<evidence type="ECO:0000313" key="2">
    <source>
        <dbReference type="Proteomes" id="UP000000758"/>
    </source>
</evidence>
<dbReference type="HOGENOM" id="CLU_2968280_0_0_2"/>
<evidence type="ECO:0000313" key="1">
    <source>
        <dbReference type="EMBL" id="ABK77757.1"/>
    </source>
</evidence>
<dbReference type="EMBL" id="DP000238">
    <property type="protein sequence ID" value="ABK77757.1"/>
    <property type="molecule type" value="Genomic_DNA"/>
</dbReference>